<gene>
    <name evidence="8" type="ORF">Vretimale_5347</name>
</gene>
<evidence type="ECO:0000256" key="1">
    <source>
        <dbReference type="ARBA" id="ARBA00004370"/>
    </source>
</evidence>
<feature type="compositionally biased region" description="Low complexity" evidence="6">
    <location>
        <begin position="72"/>
        <end position="88"/>
    </location>
</feature>
<feature type="region of interest" description="Disordered" evidence="6">
    <location>
        <begin position="70"/>
        <end position="90"/>
    </location>
</feature>
<evidence type="ECO:0000256" key="6">
    <source>
        <dbReference type="SAM" id="MobiDB-lite"/>
    </source>
</evidence>
<keyword evidence="3 7" id="KW-0812">Transmembrane</keyword>
<dbReference type="Pfam" id="PF14778">
    <property type="entry name" value="ODR4-like"/>
    <property type="match status" value="2"/>
</dbReference>
<comment type="similarity">
    <text evidence="2">Belongs to the ODR-4 family.</text>
</comment>
<dbReference type="PANTHER" id="PTHR33966">
    <property type="entry name" value="PROTEIN ODR-4 HOMOLOG"/>
    <property type="match status" value="1"/>
</dbReference>
<evidence type="ECO:0000256" key="4">
    <source>
        <dbReference type="ARBA" id="ARBA00022989"/>
    </source>
</evidence>
<dbReference type="GO" id="GO:0008104">
    <property type="term" value="P:intracellular protein localization"/>
    <property type="evidence" value="ECO:0007669"/>
    <property type="project" value="TreeGrafter"/>
</dbReference>
<accession>A0A8J4DCG3</accession>
<dbReference type="Proteomes" id="UP000722791">
    <property type="component" value="Unassembled WGS sequence"/>
</dbReference>
<sequence length="601" mass="60846">MFRTCQADDSLGRQFESLLLQQPCPEIGLLVGKNAAGSSKASLYGTIKTPCQEGLDPILVSGTGAGAGPAAGGSSKAGKKAGSGTRTGPGASPAGVTVILDLDWISEHARQVARMLPGGLSVLGLYVFCPDAAYTAAVPQLCTLMASLAAFCVPKPAAAAAAASGAPAGDSHLLLLHIDASSRKQVLRAVPVAPFPLPGATVNTATAATASSASLRPVELKFGPTLGSLVLLRCWHGVDLTLPIPSSAGTSKGASSVGVVPGTEAGGGRGAGAGAQMRRQLAALVAAESERVRCGVFMTARGAVPLDSLLVSDALGGMESSGSGSGSSIVGGGPLHTPTFDLIFLAPPRCQQLSLDVSSPQPRREEQQQLSTGTGGAPGTGSQAVIGQARLRGCIQGLAFVSKWDHVGRAFADLKADLLFSLSARLELLVEEAVRVSEQQQQEKEEGQQDRGGAQEPSPVVHPLLSSPEQLARSGGCDVAMPRRVVLPWLGGSLALCDYLLEGELPDAAMERAGELLALQGCQVLEYEKTAAPMPAGYWRPSAVKGQELPQGKKTATGITTNAAAPSGLACSGTMLASLAVAAVASAVGIISLLGPAGAQQ</sequence>
<protein>
    <submittedName>
        <fullName evidence="8">Uncharacterized protein</fullName>
    </submittedName>
</protein>
<comment type="subcellular location">
    <subcellularLocation>
        <location evidence="1">Membrane</location>
    </subcellularLocation>
</comment>
<dbReference type="GO" id="GO:0012505">
    <property type="term" value="C:endomembrane system"/>
    <property type="evidence" value="ECO:0007669"/>
    <property type="project" value="TreeGrafter"/>
</dbReference>
<dbReference type="PANTHER" id="PTHR33966:SF1">
    <property type="entry name" value="PROTEIN ODR-4 HOMOLOG"/>
    <property type="match status" value="1"/>
</dbReference>
<feature type="region of interest" description="Disordered" evidence="6">
    <location>
        <begin position="354"/>
        <end position="383"/>
    </location>
</feature>
<evidence type="ECO:0000256" key="7">
    <source>
        <dbReference type="SAM" id="Phobius"/>
    </source>
</evidence>
<organism evidence="8 9">
    <name type="scientific">Volvox reticuliferus</name>
    <dbReference type="NCBI Taxonomy" id="1737510"/>
    <lineage>
        <taxon>Eukaryota</taxon>
        <taxon>Viridiplantae</taxon>
        <taxon>Chlorophyta</taxon>
        <taxon>core chlorophytes</taxon>
        <taxon>Chlorophyceae</taxon>
        <taxon>CS clade</taxon>
        <taxon>Chlamydomonadales</taxon>
        <taxon>Volvocaceae</taxon>
        <taxon>Volvox</taxon>
    </lineage>
</organism>
<feature type="transmembrane region" description="Helical" evidence="7">
    <location>
        <begin position="575"/>
        <end position="595"/>
    </location>
</feature>
<dbReference type="GO" id="GO:0016020">
    <property type="term" value="C:membrane"/>
    <property type="evidence" value="ECO:0007669"/>
    <property type="project" value="UniProtKB-SubCell"/>
</dbReference>
<evidence type="ECO:0000256" key="3">
    <source>
        <dbReference type="ARBA" id="ARBA00022692"/>
    </source>
</evidence>
<name>A0A8J4DCG3_9CHLO</name>
<evidence type="ECO:0000256" key="2">
    <source>
        <dbReference type="ARBA" id="ARBA00010131"/>
    </source>
</evidence>
<evidence type="ECO:0000313" key="8">
    <source>
        <dbReference type="EMBL" id="GIM00178.1"/>
    </source>
</evidence>
<evidence type="ECO:0000313" key="9">
    <source>
        <dbReference type="Proteomes" id="UP000722791"/>
    </source>
</evidence>
<keyword evidence="4 7" id="KW-1133">Transmembrane helix</keyword>
<dbReference type="EMBL" id="BNCQ01000007">
    <property type="protein sequence ID" value="GIM00178.1"/>
    <property type="molecule type" value="Genomic_DNA"/>
</dbReference>
<dbReference type="OrthoDB" id="21458at2759"/>
<feature type="region of interest" description="Disordered" evidence="6">
    <location>
        <begin position="439"/>
        <end position="463"/>
    </location>
</feature>
<reference evidence="8" key="1">
    <citation type="journal article" date="2021" name="Proc. Natl. Acad. Sci. U.S.A.">
        <title>Three genomes in the algal genus Volvox reveal the fate of a haploid sex-determining region after a transition to homothallism.</title>
        <authorList>
            <person name="Yamamoto K."/>
            <person name="Hamaji T."/>
            <person name="Kawai-Toyooka H."/>
            <person name="Matsuzaki R."/>
            <person name="Takahashi F."/>
            <person name="Nishimura Y."/>
            <person name="Kawachi M."/>
            <person name="Noguchi H."/>
            <person name="Minakuchi Y."/>
            <person name="Umen J.G."/>
            <person name="Toyoda A."/>
            <person name="Nozaki H."/>
        </authorList>
    </citation>
    <scope>NUCLEOTIDE SEQUENCE</scope>
    <source>
        <strain evidence="8">NIES-3785</strain>
    </source>
</reference>
<evidence type="ECO:0000256" key="5">
    <source>
        <dbReference type="ARBA" id="ARBA00023136"/>
    </source>
</evidence>
<dbReference type="InterPro" id="IPR029454">
    <property type="entry name" value="ODR-4-like"/>
</dbReference>
<proteinExistence type="inferred from homology"/>
<comment type="caution">
    <text evidence="8">The sequence shown here is derived from an EMBL/GenBank/DDBJ whole genome shotgun (WGS) entry which is preliminary data.</text>
</comment>
<keyword evidence="5 7" id="KW-0472">Membrane</keyword>
<dbReference type="AlphaFoldDB" id="A0A8J4DCG3"/>